<dbReference type="Gene3D" id="1.10.287.950">
    <property type="entry name" value="Methyl-accepting chemotaxis protein"/>
    <property type="match status" value="1"/>
</dbReference>
<dbReference type="CDD" id="cd11386">
    <property type="entry name" value="MCP_signal"/>
    <property type="match status" value="1"/>
</dbReference>
<dbReference type="GO" id="GO:0004888">
    <property type="term" value="F:transmembrane signaling receptor activity"/>
    <property type="evidence" value="ECO:0007669"/>
    <property type="project" value="InterPro"/>
</dbReference>
<dbReference type="GO" id="GO:0006935">
    <property type="term" value="P:chemotaxis"/>
    <property type="evidence" value="ECO:0007669"/>
    <property type="project" value="InterPro"/>
</dbReference>
<evidence type="ECO:0000256" key="2">
    <source>
        <dbReference type="ARBA" id="ARBA00029447"/>
    </source>
</evidence>
<dbReference type="OrthoDB" id="9810264at2"/>
<keyword evidence="4" id="KW-1133">Transmembrane helix</keyword>
<evidence type="ECO:0000256" key="1">
    <source>
        <dbReference type="ARBA" id="ARBA00023224"/>
    </source>
</evidence>
<accession>A0A1M4T5W1</accession>
<keyword evidence="8" id="KW-1185">Reference proteome</keyword>
<dbReference type="SMART" id="SM00283">
    <property type="entry name" value="MA"/>
    <property type="match status" value="1"/>
</dbReference>
<dbReference type="InterPro" id="IPR004090">
    <property type="entry name" value="Chemotax_Me-accpt_rcpt"/>
</dbReference>
<dbReference type="FunFam" id="1.10.287.950:FF:000001">
    <property type="entry name" value="Methyl-accepting chemotaxis sensory transducer"/>
    <property type="match status" value="1"/>
</dbReference>
<feature type="domain" description="HAMP" evidence="6">
    <location>
        <begin position="205"/>
        <end position="257"/>
    </location>
</feature>
<dbReference type="PANTHER" id="PTHR32089">
    <property type="entry name" value="METHYL-ACCEPTING CHEMOTAXIS PROTEIN MCPB"/>
    <property type="match status" value="1"/>
</dbReference>
<dbReference type="Proteomes" id="UP000184196">
    <property type="component" value="Unassembled WGS sequence"/>
</dbReference>
<dbReference type="Pfam" id="PF00015">
    <property type="entry name" value="MCPsignal"/>
    <property type="match status" value="1"/>
</dbReference>
<keyword evidence="1 3" id="KW-0807">Transducer</keyword>
<evidence type="ECO:0000259" key="5">
    <source>
        <dbReference type="PROSITE" id="PS50111"/>
    </source>
</evidence>
<evidence type="ECO:0000313" key="8">
    <source>
        <dbReference type="Proteomes" id="UP000184196"/>
    </source>
</evidence>
<dbReference type="CDD" id="cd06225">
    <property type="entry name" value="HAMP"/>
    <property type="match status" value="1"/>
</dbReference>
<dbReference type="InterPro" id="IPR004089">
    <property type="entry name" value="MCPsignal_dom"/>
</dbReference>
<keyword evidence="4" id="KW-0812">Transmembrane</keyword>
<gene>
    <name evidence="7" type="ORF">SAMN02745218_00234</name>
</gene>
<feature type="domain" description="Methyl-accepting transducer" evidence="5">
    <location>
        <begin position="255"/>
        <end position="505"/>
    </location>
</feature>
<dbReference type="SMART" id="SM00304">
    <property type="entry name" value="HAMP"/>
    <property type="match status" value="1"/>
</dbReference>
<dbReference type="AlphaFoldDB" id="A0A1M4T5W1"/>
<sequence length="520" mass="55937">MVKSIRSRIILGFAVVLFFAATLFGVNFWMSRQVAWALSELQDHVQQVISTRQLQLYLTRQITAVKDYVQTGDARYFEEYQKYAGLARNLLQELEPVAVESGHASEMKQLKSLNERYVELVGNDVAPLVNAGELENAAKVNSDIAESVVLILLTSADQYVSIVEKDMQTVRDKTSIFTTRMVQISTVLGAAAFLLGLVVSFLVSRSVTRPVQMLTGLAGEMAAGDLTRQIPVTGRDELARLAAAFNNMAAGLRTLLQKVARHAHILAEHSDRMAAGGEEVSAAAEEMAASSARVAASVEQGAELSTRAKDISARVERQAREGNRVVQEAVAKMNAIYQASKITGEHIRELGQHSREIGRILEMISGIAGQTNLLALNAAIEAARAGEHGRGFAVVAEEVRQLAEGSARAAGEIAEIIQQIQEGIDRVVQAMEQGGKEIAEGVSMFTHVGEVLGEITAQIIQAQEMVAEVAGQMEEAAGGTRGLAASSQQVTGTIQELATAAQELARISAELKEIAASYKV</sequence>
<keyword evidence="4" id="KW-0472">Membrane</keyword>
<protein>
    <submittedName>
        <fullName evidence="7">Methyl-accepting chemotaxis protein</fullName>
    </submittedName>
</protein>
<proteinExistence type="inferred from homology"/>
<evidence type="ECO:0000313" key="7">
    <source>
        <dbReference type="EMBL" id="SHE39707.1"/>
    </source>
</evidence>
<reference evidence="8" key="1">
    <citation type="submission" date="2016-11" db="EMBL/GenBank/DDBJ databases">
        <authorList>
            <person name="Varghese N."/>
            <person name="Submissions S."/>
        </authorList>
    </citation>
    <scope>NUCLEOTIDE SEQUENCE [LARGE SCALE GENOMIC DNA]</scope>
    <source>
        <strain evidence="8">DSM 11792</strain>
    </source>
</reference>
<feature type="transmembrane region" description="Helical" evidence="4">
    <location>
        <begin position="181"/>
        <end position="203"/>
    </location>
</feature>
<dbReference type="EMBL" id="FQUW01000005">
    <property type="protein sequence ID" value="SHE39707.1"/>
    <property type="molecule type" value="Genomic_DNA"/>
</dbReference>
<dbReference type="PANTHER" id="PTHR32089:SF112">
    <property type="entry name" value="LYSOZYME-LIKE PROTEIN-RELATED"/>
    <property type="match status" value="1"/>
</dbReference>
<evidence type="ECO:0000256" key="4">
    <source>
        <dbReference type="SAM" id="Phobius"/>
    </source>
</evidence>
<dbReference type="GO" id="GO:0016020">
    <property type="term" value="C:membrane"/>
    <property type="evidence" value="ECO:0007669"/>
    <property type="project" value="InterPro"/>
</dbReference>
<organism evidence="7 8">
    <name type="scientific">Desulfofundulus australicus DSM 11792</name>
    <dbReference type="NCBI Taxonomy" id="1121425"/>
    <lineage>
        <taxon>Bacteria</taxon>
        <taxon>Bacillati</taxon>
        <taxon>Bacillota</taxon>
        <taxon>Clostridia</taxon>
        <taxon>Eubacteriales</taxon>
        <taxon>Peptococcaceae</taxon>
        <taxon>Desulfofundulus</taxon>
    </lineage>
</organism>
<name>A0A1M4T5W1_9FIRM</name>
<dbReference type="GO" id="GO:0007165">
    <property type="term" value="P:signal transduction"/>
    <property type="evidence" value="ECO:0007669"/>
    <property type="project" value="UniProtKB-KW"/>
</dbReference>
<evidence type="ECO:0000256" key="3">
    <source>
        <dbReference type="PROSITE-ProRule" id="PRU00284"/>
    </source>
</evidence>
<dbReference type="SUPFAM" id="SSF58104">
    <property type="entry name" value="Methyl-accepting chemotaxis protein (MCP) signaling domain"/>
    <property type="match status" value="1"/>
</dbReference>
<comment type="similarity">
    <text evidence="2">Belongs to the methyl-accepting chemotaxis (MCP) protein family.</text>
</comment>
<dbReference type="Gene3D" id="6.10.340.10">
    <property type="match status" value="1"/>
</dbReference>
<dbReference type="PROSITE" id="PS50111">
    <property type="entry name" value="CHEMOTAXIS_TRANSDUC_2"/>
    <property type="match status" value="1"/>
</dbReference>
<dbReference type="PRINTS" id="PR00260">
    <property type="entry name" value="CHEMTRNSDUCR"/>
</dbReference>
<dbReference type="InterPro" id="IPR003660">
    <property type="entry name" value="HAMP_dom"/>
</dbReference>
<dbReference type="PROSITE" id="PS50885">
    <property type="entry name" value="HAMP"/>
    <property type="match status" value="1"/>
</dbReference>
<evidence type="ECO:0000259" key="6">
    <source>
        <dbReference type="PROSITE" id="PS50885"/>
    </source>
</evidence>
<dbReference type="Pfam" id="PF00672">
    <property type="entry name" value="HAMP"/>
    <property type="match status" value="1"/>
</dbReference>